<feature type="transmembrane region" description="Helical" evidence="6">
    <location>
        <begin position="307"/>
        <end position="329"/>
    </location>
</feature>
<keyword evidence="6" id="KW-0592">Phosphate transport</keyword>
<dbReference type="OrthoDB" id="9779554at2"/>
<dbReference type="PATRIC" id="fig|1177179.3.peg.752"/>
<dbReference type="RefSeq" id="WP_008927940.1">
    <property type="nucleotide sequence ID" value="NZ_AMRJ01000003.1"/>
</dbReference>
<dbReference type="InterPro" id="IPR001204">
    <property type="entry name" value="Phos_transporter"/>
</dbReference>
<dbReference type="Proteomes" id="UP000010164">
    <property type="component" value="Unassembled WGS sequence"/>
</dbReference>
<evidence type="ECO:0000256" key="6">
    <source>
        <dbReference type="RuleBase" id="RU363058"/>
    </source>
</evidence>
<evidence type="ECO:0000256" key="5">
    <source>
        <dbReference type="ARBA" id="ARBA00023136"/>
    </source>
</evidence>
<feature type="transmembrane region" description="Helical" evidence="6">
    <location>
        <begin position="88"/>
        <end position="112"/>
    </location>
</feature>
<dbReference type="PANTHER" id="PTHR11101:SF80">
    <property type="entry name" value="PHOSPHATE TRANSPORTER"/>
    <property type="match status" value="1"/>
</dbReference>
<feature type="transmembrane region" description="Helical" evidence="6">
    <location>
        <begin position="391"/>
        <end position="416"/>
    </location>
</feature>
<comment type="caution">
    <text evidence="7">The sequence shown here is derived from an EMBL/GenBank/DDBJ whole genome shotgun (WGS) entry which is preliminary data.</text>
</comment>
<dbReference type="GO" id="GO:0016020">
    <property type="term" value="C:membrane"/>
    <property type="evidence" value="ECO:0007669"/>
    <property type="project" value="UniProtKB-SubCell"/>
</dbReference>
<dbReference type="PANTHER" id="PTHR11101">
    <property type="entry name" value="PHOSPHATE TRANSPORTER"/>
    <property type="match status" value="1"/>
</dbReference>
<dbReference type="EMBL" id="AMRJ01000003">
    <property type="protein sequence ID" value="EKF75444.1"/>
    <property type="molecule type" value="Genomic_DNA"/>
</dbReference>
<dbReference type="AlphaFoldDB" id="L0WFG9"/>
<feature type="transmembrane region" description="Helical" evidence="6">
    <location>
        <begin position="119"/>
        <end position="139"/>
    </location>
</feature>
<sequence length="422" mass="44151">MEWMLEHSYLMLLLAGAFGFLMAWGVGANDVANAMGTSVGARALTVKQAVLIAIVFEFCGAYLAGGEVTATIRKGIIDAGAFTDTPQYLVYGMMSALLAAGIWLVIASWFGWPVSTTHSIVGAIVGFAAVGLGYDAVHWNKVGNIVASWVTSPILAGVISFALIKSVQRLVLNHEDPFERAKKIVPFYMFLVGFVISMVTLIKGLKHIGLDMSFAHSFLWSLLGGAVVMGLGIVFLSRIKPDPAADKAFRYSSVERVFAVLMIFTACAMAFAHGSNDVANAIGPLAAINSVIASGGVVGSQAPMPSWILLLGGLGIVFGLALFGARVMATVGKKITELTPSRGFAAELGAASTVVLASGTGLPISTTHTLVGAILGVGMARGIGSLNMRTIGAIFTSWIVTLPAGALLSILFFYFFKGLFGA</sequence>
<feature type="transmembrane region" description="Helical" evidence="6">
    <location>
        <begin position="217"/>
        <end position="236"/>
    </location>
</feature>
<feature type="transmembrane region" description="Helical" evidence="6">
    <location>
        <begin position="185"/>
        <end position="205"/>
    </location>
</feature>
<comment type="similarity">
    <text evidence="6">Belongs to the inorganic phosphate transporter (PiT) (TC 2.A.20) family.</text>
</comment>
<dbReference type="GO" id="GO:0035435">
    <property type="term" value="P:phosphate ion transmembrane transport"/>
    <property type="evidence" value="ECO:0007669"/>
    <property type="project" value="TreeGrafter"/>
</dbReference>
<dbReference type="Pfam" id="PF01384">
    <property type="entry name" value="PHO4"/>
    <property type="match status" value="1"/>
</dbReference>
<keyword evidence="8" id="KW-1185">Reference proteome</keyword>
<gene>
    <name evidence="7" type="ORF">A11A3_03769</name>
</gene>
<feature type="transmembrane region" description="Helical" evidence="6">
    <location>
        <begin position="349"/>
        <end position="379"/>
    </location>
</feature>
<protein>
    <recommendedName>
        <fullName evidence="6">Phosphate transporter</fullName>
    </recommendedName>
</protein>
<dbReference type="GO" id="GO:0005315">
    <property type="term" value="F:phosphate transmembrane transporter activity"/>
    <property type="evidence" value="ECO:0007669"/>
    <property type="project" value="InterPro"/>
</dbReference>
<keyword evidence="3 6" id="KW-0812">Transmembrane</keyword>
<accession>L0WFG9</accession>
<keyword evidence="2 6" id="KW-0813">Transport</keyword>
<evidence type="ECO:0000256" key="1">
    <source>
        <dbReference type="ARBA" id="ARBA00004141"/>
    </source>
</evidence>
<reference evidence="7 8" key="1">
    <citation type="journal article" date="2012" name="J. Bacteriol.">
        <title>Genome Sequence of the Alkane-Degrading Bacterium Alcanivorax hongdengensis Type Strain A-11-3.</title>
        <authorList>
            <person name="Lai Q."/>
            <person name="Shao Z."/>
        </authorList>
    </citation>
    <scope>NUCLEOTIDE SEQUENCE [LARGE SCALE GENOMIC DNA]</scope>
    <source>
        <strain evidence="7 8">A-11-3</strain>
    </source>
</reference>
<evidence type="ECO:0000313" key="8">
    <source>
        <dbReference type="Proteomes" id="UP000010164"/>
    </source>
</evidence>
<feature type="transmembrane region" description="Helical" evidence="6">
    <location>
        <begin position="281"/>
        <end position="300"/>
    </location>
</feature>
<comment type="subcellular location">
    <subcellularLocation>
        <location evidence="1 6">Membrane</location>
        <topology evidence="1 6">Multi-pass membrane protein</topology>
    </subcellularLocation>
</comment>
<dbReference type="STRING" id="1177179.A11A3_03769"/>
<evidence type="ECO:0000256" key="2">
    <source>
        <dbReference type="ARBA" id="ARBA00022448"/>
    </source>
</evidence>
<feature type="transmembrane region" description="Helical" evidence="6">
    <location>
        <begin position="257"/>
        <end position="275"/>
    </location>
</feature>
<evidence type="ECO:0000256" key="3">
    <source>
        <dbReference type="ARBA" id="ARBA00022692"/>
    </source>
</evidence>
<proteinExistence type="inferred from homology"/>
<feature type="transmembrane region" description="Helical" evidence="6">
    <location>
        <begin position="145"/>
        <end position="164"/>
    </location>
</feature>
<organism evidence="7 8">
    <name type="scientific">Alcanivorax hongdengensis A-11-3</name>
    <dbReference type="NCBI Taxonomy" id="1177179"/>
    <lineage>
        <taxon>Bacteria</taxon>
        <taxon>Pseudomonadati</taxon>
        <taxon>Pseudomonadota</taxon>
        <taxon>Gammaproteobacteria</taxon>
        <taxon>Oceanospirillales</taxon>
        <taxon>Alcanivoracaceae</taxon>
        <taxon>Alcanivorax</taxon>
    </lineage>
</organism>
<keyword evidence="5 6" id="KW-0472">Membrane</keyword>
<evidence type="ECO:0000256" key="4">
    <source>
        <dbReference type="ARBA" id="ARBA00022989"/>
    </source>
</evidence>
<evidence type="ECO:0000313" key="7">
    <source>
        <dbReference type="EMBL" id="EKF75444.1"/>
    </source>
</evidence>
<keyword evidence="4 6" id="KW-1133">Transmembrane helix</keyword>
<name>L0WFG9_9GAMM</name>
<dbReference type="eggNOG" id="COG0306">
    <property type="taxonomic scope" value="Bacteria"/>
</dbReference>